<dbReference type="AlphaFoldDB" id="A0A8S1XJX5"/>
<comment type="caution">
    <text evidence="1">The sequence shown here is derived from an EMBL/GenBank/DDBJ whole genome shotgun (WGS) entry which is preliminary data.</text>
</comment>
<sequence>MVQHLELSFKKIINSITFFNCDNINYPEIMTESQKLTKQYYLFQDQQYDYTSYKCT</sequence>
<evidence type="ECO:0000313" key="2">
    <source>
        <dbReference type="Proteomes" id="UP000683925"/>
    </source>
</evidence>
<name>A0A8S1XJX5_PAROT</name>
<evidence type="ECO:0000313" key="1">
    <source>
        <dbReference type="EMBL" id="CAD8201466.1"/>
    </source>
</evidence>
<organism evidence="1 2">
    <name type="scientific">Paramecium octaurelia</name>
    <dbReference type="NCBI Taxonomy" id="43137"/>
    <lineage>
        <taxon>Eukaryota</taxon>
        <taxon>Sar</taxon>
        <taxon>Alveolata</taxon>
        <taxon>Ciliophora</taxon>
        <taxon>Intramacronucleata</taxon>
        <taxon>Oligohymenophorea</taxon>
        <taxon>Peniculida</taxon>
        <taxon>Parameciidae</taxon>
        <taxon>Paramecium</taxon>
    </lineage>
</organism>
<proteinExistence type="predicted"/>
<dbReference type="EMBL" id="CAJJDP010000124">
    <property type="protein sequence ID" value="CAD8201466.1"/>
    <property type="molecule type" value="Genomic_DNA"/>
</dbReference>
<dbReference type="Proteomes" id="UP000683925">
    <property type="component" value="Unassembled WGS sequence"/>
</dbReference>
<keyword evidence="2" id="KW-1185">Reference proteome</keyword>
<gene>
    <name evidence="1" type="ORF">POCTA_138.1.T1240131</name>
</gene>
<accession>A0A8S1XJX5</accession>
<protein>
    <submittedName>
        <fullName evidence="1">Uncharacterized protein</fullName>
    </submittedName>
</protein>
<reference evidence="1" key="1">
    <citation type="submission" date="2021-01" db="EMBL/GenBank/DDBJ databases">
        <authorList>
            <consortium name="Genoscope - CEA"/>
            <person name="William W."/>
        </authorList>
    </citation>
    <scope>NUCLEOTIDE SEQUENCE</scope>
</reference>